<dbReference type="Proteomes" id="UP000187203">
    <property type="component" value="Unassembled WGS sequence"/>
</dbReference>
<feature type="compositionally biased region" description="Basic and acidic residues" evidence="1">
    <location>
        <begin position="27"/>
        <end position="36"/>
    </location>
</feature>
<protein>
    <submittedName>
        <fullName evidence="2">Uncharacterized protein</fullName>
    </submittedName>
</protein>
<reference evidence="3" key="1">
    <citation type="submission" date="2013-09" db="EMBL/GenBank/DDBJ databases">
        <title>Corchorus olitorius genome sequencing.</title>
        <authorList>
            <person name="Alam M."/>
            <person name="Haque M.S."/>
            <person name="Islam M.S."/>
            <person name="Emdad E.M."/>
            <person name="Islam M.M."/>
            <person name="Ahmed B."/>
            <person name="Halim A."/>
            <person name="Hossen Q.M.M."/>
            <person name="Hossain M.Z."/>
            <person name="Ahmed R."/>
            <person name="Khan M.M."/>
            <person name="Islam R."/>
            <person name="Rashid M.M."/>
            <person name="Khan S.A."/>
            <person name="Rahman M.S."/>
            <person name="Alam M."/>
            <person name="Yahiya A.S."/>
            <person name="Khan M.S."/>
            <person name="Azam M.S."/>
            <person name="Haque T."/>
            <person name="Lashkar M.Z.H."/>
            <person name="Akhand A.I."/>
            <person name="Morshed G."/>
            <person name="Roy S."/>
            <person name="Uddin K.S."/>
            <person name="Rabeya T."/>
            <person name="Hossain A.S."/>
            <person name="Chowdhury A."/>
            <person name="Snigdha A.R."/>
            <person name="Mortoza M.S."/>
            <person name="Matin S.A."/>
            <person name="Hoque S.M.E."/>
            <person name="Islam M.K."/>
            <person name="Roy D.K."/>
            <person name="Haider R."/>
            <person name="Moosa M.M."/>
            <person name="Elias S.M."/>
            <person name="Hasan A.M."/>
            <person name="Jahan S."/>
            <person name="Shafiuddin M."/>
            <person name="Mahmood N."/>
            <person name="Shommy N.S."/>
        </authorList>
    </citation>
    <scope>NUCLEOTIDE SEQUENCE [LARGE SCALE GENOMIC DNA]</scope>
    <source>
        <strain evidence="3">cv. O-4</strain>
    </source>
</reference>
<proteinExistence type="predicted"/>
<gene>
    <name evidence="2" type="ORF">COLO4_02474</name>
</gene>
<accession>A0A1R3L118</accession>
<dbReference type="EMBL" id="AWUE01005454">
    <property type="protein sequence ID" value="OMP12989.1"/>
    <property type="molecule type" value="Genomic_DNA"/>
</dbReference>
<comment type="caution">
    <text evidence="2">The sequence shown here is derived from an EMBL/GenBank/DDBJ whole genome shotgun (WGS) entry which is preliminary data.</text>
</comment>
<feature type="non-terminal residue" evidence="2">
    <location>
        <position position="177"/>
    </location>
</feature>
<evidence type="ECO:0000256" key="1">
    <source>
        <dbReference type="SAM" id="MobiDB-lite"/>
    </source>
</evidence>
<sequence length="177" mass="19327">MSLLFPLCRKSRNHEPVPLRTPHRHHPAIEQRTDARRRPRPGRVAHQAGRDPRWRRRPGHCLQLPCGHRGRRPLRSGGPGRVPGPPGHQGRAERGGRRRGAALPPRPERGRAGRQWRTQAQQHPGSAPLSPGGRSLLAVPGGRARSSRLPAGQEAAGDLSDATMLGFAGAQPNLPPR</sequence>
<evidence type="ECO:0000313" key="3">
    <source>
        <dbReference type="Proteomes" id="UP000187203"/>
    </source>
</evidence>
<feature type="region of interest" description="Disordered" evidence="1">
    <location>
        <begin position="1"/>
        <end position="177"/>
    </location>
</feature>
<name>A0A1R3L118_9ROSI</name>
<evidence type="ECO:0000313" key="2">
    <source>
        <dbReference type="EMBL" id="OMP12989.1"/>
    </source>
</evidence>
<keyword evidence="3" id="KW-1185">Reference proteome</keyword>
<organism evidence="2 3">
    <name type="scientific">Corchorus olitorius</name>
    <dbReference type="NCBI Taxonomy" id="93759"/>
    <lineage>
        <taxon>Eukaryota</taxon>
        <taxon>Viridiplantae</taxon>
        <taxon>Streptophyta</taxon>
        <taxon>Embryophyta</taxon>
        <taxon>Tracheophyta</taxon>
        <taxon>Spermatophyta</taxon>
        <taxon>Magnoliopsida</taxon>
        <taxon>eudicotyledons</taxon>
        <taxon>Gunneridae</taxon>
        <taxon>Pentapetalae</taxon>
        <taxon>rosids</taxon>
        <taxon>malvids</taxon>
        <taxon>Malvales</taxon>
        <taxon>Malvaceae</taxon>
        <taxon>Grewioideae</taxon>
        <taxon>Apeibeae</taxon>
        <taxon>Corchorus</taxon>
    </lineage>
</organism>
<dbReference type="AlphaFoldDB" id="A0A1R3L118"/>